<dbReference type="PANTHER" id="PTHR42939">
    <property type="entry name" value="ABC TRANSPORTER ATP-BINDING PROTEIN ALBC-RELATED"/>
    <property type="match status" value="1"/>
</dbReference>
<dbReference type="CDD" id="cd03230">
    <property type="entry name" value="ABC_DR_subfamily_A"/>
    <property type="match status" value="1"/>
</dbReference>
<dbReference type="GO" id="GO:0016887">
    <property type="term" value="F:ATP hydrolysis activity"/>
    <property type="evidence" value="ECO:0007669"/>
    <property type="project" value="InterPro"/>
</dbReference>
<reference evidence="5" key="2">
    <citation type="submission" date="2023-01" db="EMBL/GenBank/DDBJ databases">
        <title>Draft genome sequence of Portibacter lacus strain NBRC 108769.</title>
        <authorList>
            <person name="Sun Q."/>
            <person name="Mori K."/>
        </authorList>
    </citation>
    <scope>NUCLEOTIDE SEQUENCE</scope>
    <source>
        <strain evidence="5">NBRC 108769</strain>
    </source>
</reference>
<reference evidence="5" key="1">
    <citation type="journal article" date="2014" name="Int. J. Syst. Evol. Microbiol.">
        <title>Complete genome sequence of Corynebacterium casei LMG S-19264T (=DSM 44701T), isolated from a smear-ripened cheese.</title>
        <authorList>
            <consortium name="US DOE Joint Genome Institute (JGI-PGF)"/>
            <person name="Walter F."/>
            <person name="Albersmeier A."/>
            <person name="Kalinowski J."/>
            <person name="Ruckert C."/>
        </authorList>
    </citation>
    <scope>NUCLEOTIDE SEQUENCE</scope>
    <source>
        <strain evidence="5">NBRC 108769</strain>
    </source>
</reference>
<dbReference type="InterPro" id="IPR051782">
    <property type="entry name" value="ABC_Transporter_VariousFunc"/>
</dbReference>
<gene>
    <name evidence="5" type="ORF">GCM10007940_31290</name>
</gene>
<evidence type="ECO:0000256" key="2">
    <source>
        <dbReference type="ARBA" id="ARBA00022741"/>
    </source>
</evidence>
<protein>
    <submittedName>
        <fullName evidence="5">ABC transporter ATP-binding protein</fullName>
    </submittedName>
</protein>
<dbReference type="InterPro" id="IPR003439">
    <property type="entry name" value="ABC_transporter-like_ATP-bd"/>
</dbReference>
<feature type="domain" description="ABC transporter" evidence="4">
    <location>
        <begin position="2"/>
        <end position="217"/>
    </location>
</feature>
<dbReference type="InterPro" id="IPR003593">
    <property type="entry name" value="AAA+_ATPase"/>
</dbReference>
<accession>A0AA37SUN7</accession>
<dbReference type="EMBL" id="BSOH01000021">
    <property type="protein sequence ID" value="GLR18513.1"/>
    <property type="molecule type" value="Genomic_DNA"/>
</dbReference>
<dbReference type="RefSeq" id="WP_235295190.1">
    <property type="nucleotide sequence ID" value="NZ_BSOH01000021.1"/>
</dbReference>
<keyword evidence="6" id="KW-1185">Reference proteome</keyword>
<sequence>MLEIIDIKKSFGKKEVLKGISLTFEKGNVYGIVGKNGAGKTTLFRGIAGLETCHGKLNSEFDILKNHLGFLPTNPIFMSKITGWEYLKLFSLARNVKEDDFEEQNIFELPLSDYAEHYSTGMKKKLALMAILLQQNDIYILDEPFNGVDIQSNLIINDIIQKLKNLGKIVIISSHIFSTLADNCDQIHLLREGIIVKSAEKAEFQSVEDEMITDIIGDKTSNLRLK</sequence>
<keyword evidence="1" id="KW-0813">Transport</keyword>
<dbReference type="GO" id="GO:0005524">
    <property type="term" value="F:ATP binding"/>
    <property type="evidence" value="ECO:0007669"/>
    <property type="project" value="UniProtKB-KW"/>
</dbReference>
<evidence type="ECO:0000313" key="6">
    <source>
        <dbReference type="Proteomes" id="UP001156666"/>
    </source>
</evidence>
<dbReference type="Pfam" id="PF00005">
    <property type="entry name" value="ABC_tran"/>
    <property type="match status" value="1"/>
</dbReference>
<keyword evidence="3 5" id="KW-0067">ATP-binding</keyword>
<evidence type="ECO:0000259" key="4">
    <source>
        <dbReference type="PROSITE" id="PS50893"/>
    </source>
</evidence>
<dbReference type="AlphaFoldDB" id="A0AA37SUN7"/>
<comment type="caution">
    <text evidence="5">The sequence shown here is derived from an EMBL/GenBank/DDBJ whole genome shotgun (WGS) entry which is preliminary data.</text>
</comment>
<proteinExistence type="predicted"/>
<evidence type="ECO:0000313" key="5">
    <source>
        <dbReference type="EMBL" id="GLR18513.1"/>
    </source>
</evidence>
<dbReference type="PROSITE" id="PS50893">
    <property type="entry name" value="ABC_TRANSPORTER_2"/>
    <property type="match status" value="1"/>
</dbReference>
<dbReference type="Gene3D" id="3.40.50.300">
    <property type="entry name" value="P-loop containing nucleotide triphosphate hydrolases"/>
    <property type="match status" value="1"/>
</dbReference>
<dbReference type="PANTHER" id="PTHR42939:SF1">
    <property type="entry name" value="ABC TRANSPORTER ATP-BINDING PROTEIN ALBC-RELATED"/>
    <property type="match status" value="1"/>
</dbReference>
<name>A0AA37SUN7_9BACT</name>
<dbReference type="Proteomes" id="UP001156666">
    <property type="component" value="Unassembled WGS sequence"/>
</dbReference>
<dbReference type="SUPFAM" id="SSF52540">
    <property type="entry name" value="P-loop containing nucleoside triphosphate hydrolases"/>
    <property type="match status" value="1"/>
</dbReference>
<dbReference type="InterPro" id="IPR027417">
    <property type="entry name" value="P-loop_NTPase"/>
</dbReference>
<organism evidence="5 6">
    <name type="scientific">Portibacter lacus</name>
    <dbReference type="NCBI Taxonomy" id="1099794"/>
    <lineage>
        <taxon>Bacteria</taxon>
        <taxon>Pseudomonadati</taxon>
        <taxon>Bacteroidota</taxon>
        <taxon>Saprospiria</taxon>
        <taxon>Saprospirales</taxon>
        <taxon>Haliscomenobacteraceae</taxon>
        <taxon>Portibacter</taxon>
    </lineage>
</organism>
<evidence type="ECO:0000256" key="3">
    <source>
        <dbReference type="ARBA" id="ARBA00022840"/>
    </source>
</evidence>
<evidence type="ECO:0000256" key="1">
    <source>
        <dbReference type="ARBA" id="ARBA00022448"/>
    </source>
</evidence>
<dbReference type="SMART" id="SM00382">
    <property type="entry name" value="AAA"/>
    <property type="match status" value="1"/>
</dbReference>
<keyword evidence="2" id="KW-0547">Nucleotide-binding</keyword>